<proteinExistence type="predicted"/>
<dbReference type="EMBL" id="BQKE01000002">
    <property type="protein sequence ID" value="GJM63106.1"/>
    <property type="molecule type" value="Genomic_DNA"/>
</dbReference>
<evidence type="ECO:0000313" key="1">
    <source>
        <dbReference type="EMBL" id="GJM63106.1"/>
    </source>
</evidence>
<evidence type="ECO:0000313" key="2">
    <source>
        <dbReference type="Proteomes" id="UP001310022"/>
    </source>
</evidence>
<sequence length="537" mass="60914">MRFKYKILIFFLLSIFALWGIGSMIKRQIDEEIRQQLKKITIGENAATYKIEIDDIQFHWWQLATEVQQISIFPTATSTGSALYAKIDRARVALGIDIWKTLIGEIQLHAIQIDQPQLTFYHQLPDQKRKAISANWLSSVEDNVKSIGLEDFYMREGKIRIYKIQENDTSLSIASNFEMNLDDLNTEMTPDDLKVQYQKVALAYDSMFFLLDKHHYAVYVKKMTIQSQQPNLAIDSLVITSTTDLQSRSAELGHQTDQLDIVIPKIRGKGFNFYKFLEEENIHLDSLFVNAPQIKVSRDKNFPASTSIKPLPNDLLLALPFPFLIGALEIAQGKVTYLEMGKKHDLYGKITVDQIQLSGKNLANDSSTQALELYCEALLQHSAPIKTTIKMPLFDPNTIMSMDTQIGAFNLSVLNDFSYPTMGVKIESGRSWPSSVHMNLSRTEGTGEMSFFYQDFSVSIEQPKKKKKGIFRSAASWITNTVALKKQNHPVEKPRIAQLHFERDSTKSIINFAIKTALSGGAATFVGVGKKKHTKKH</sequence>
<comment type="caution">
    <text evidence="1">The sequence shown here is derived from an EMBL/GenBank/DDBJ whole genome shotgun (WGS) entry which is preliminary data.</text>
</comment>
<accession>A0AAN4W1Q1</accession>
<name>A0AAN4W1Q1_9BACT</name>
<protein>
    <submittedName>
        <fullName evidence="1">Uncharacterized protein</fullName>
    </submittedName>
</protein>
<dbReference type="AlphaFoldDB" id="A0AAN4W1Q1"/>
<reference evidence="1 2" key="1">
    <citation type="submission" date="2021-12" db="EMBL/GenBank/DDBJ databases">
        <title>Genome sequencing of bacteria with rrn-lacking chromosome and rrn-plasmid.</title>
        <authorList>
            <person name="Anda M."/>
            <person name="Iwasaki W."/>
        </authorList>
    </citation>
    <scope>NUCLEOTIDE SEQUENCE [LARGE SCALE GENOMIC DNA]</scope>
    <source>
        <strain evidence="1 2">NBRC 15940</strain>
    </source>
</reference>
<dbReference type="RefSeq" id="WP_338238312.1">
    <property type="nucleotide sequence ID" value="NZ_BQKE01000002.1"/>
</dbReference>
<dbReference type="Proteomes" id="UP001310022">
    <property type="component" value="Unassembled WGS sequence"/>
</dbReference>
<gene>
    <name evidence="1" type="ORF">PEDI_36580</name>
</gene>
<organism evidence="1 2">
    <name type="scientific">Persicobacter diffluens</name>
    <dbReference type="NCBI Taxonomy" id="981"/>
    <lineage>
        <taxon>Bacteria</taxon>
        <taxon>Pseudomonadati</taxon>
        <taxon>Bacteroidota</taxon>
        <taxon>Cytophagia</taxon>
        <taxon>Cytophagales</taxon>
        <taxon>Persicobacteraceae</taxon>
        <taxon>Persicobacter</taxon>
    </lineage>
</organism>
<keyword evidence="2" id="KW-1185">Reference proteome</keyword>